<dbReference type="PANTHER" id="PTHR20857:SF15">
    <property type="entry name" value="THIAMINE-PHOSPHATE SYNTHASE"/>
    <property type="match status" value="1"/>
</dbReference>
<comment type="pathway">
    <text evidence="2 10 12">Cofactor biosynthesis; thiamine diphosphate biosynthesis; thiamine phosphate from 4-amino-2-methyl-5-diphosphomethylpyrimidine and 4-methyl-5-(2-phosphoethyl)-thiazole: step 1/1.</text>
</comment>
<keyword evidence="15" id="KW-1185">Reference proteome</keyword>
<dbReference type="InterPro" id="IPR022998">
    <property type="entry name" value="ThiamineP_synth_TenI"/>
</dbReference>
<proteinExistence type="inferred from homology"/>
<dbReference type="Pfam" id="PF02581">
    <property type="entry name" value="TMP-TENI"/>
    <property type="match status" value="1"/>
</dbReference>
<gene>
    <name evidence="10 14" type="primary">thiE</name>
    <name evidence="14" type="ORF">HRJ53_26860</name>
</gene>
<comment type="catalytic activity">
    <reaction evidence="8 10 11">
        <text>2-(2-carboxy-4-methylthiazol-5-yl)ethyl phosphate + 4-amino-2-methyl-5-(diphosphooxymethyl)pyrimidine + 2 H(+) = thiamine phosphate + CO2 + diphosphate</text>
        <dbReference type="Rhea" id="RHEA:47848"/>
        <dbReference type="ChEBI" id="CHEBI:15378"/>
        <dbReference type="ChEBI" id="CHEBI:16526"/>
        <dbReference type="ChEBI" id="CHEBI:33019"/>
        <dbReference type="ChEBI" id="CHEBI:37575"/>
        <dbReference type="ChEBI" id="CHEBI:57841"/>
        <dbReference type="ChEBI" id="CHEBI:62890"/>
        <dbReference type="EC" id="2.5.1.3"/>
    </reaction>
</comment>
<evidence type="ECO:0000313" key="14">
    <source>
        <dbReference type="EMBL" id="MBA0088625.1"/>
    </source>
</evidence>
<keyword evidence="6 10" id="KW-0784">Thiamine biosynthesis</keyword>
<feature type="binding site" evidence="10">
    <location>
        <position position="109"/>
    </location>
    <ligand>
        <name>4-amino-2-methyl-5-(diphosphooxymethyl)pyrimidine</name>
        <dbReference type="ChEBI" id="CHEBI:57841"/>
    </ligand>
</feature>
<feature type="binding site" evidence="10">
    <location>
        <position position="90"/>
    </location>
    <ligand>
        <name>Mg(2+)</name>
        <dbReference type="ChEBI" id="CHEBI:18420"/>
    </ligand>
</feature>
<feature type="binding site" evidence="10">
    <location>
        <position position="138"/>
    </location>
    <ligand>
        <name>4-amino-2-methyl-5-(diphosphooxymethyl)pyrimidine</name>
        <dbReference type="ChEBI" id="CHEBI:57841"/>
    </ligand>
</feature>
<evidence type="ECO:0000256" key="1">
    <source>
        <dbReference type="ARBA" id="ARBA00003814"/>
    </source>
</evidence>
<comment type="caution">
    <text evidence="10">Lacks conserved residue(s) required for the propagation of feature annotation.</text>
</comment>
<name>A0A7V8NW71_9BACT</name>
<feature type="domain" description="Thiamine phosphate synthase/TenI" evidence="13">
    <location>
        <begin position="8"/>
        <end position="189"/>
    </location>
</feature>
<evidence type="ECO:0000259" key="13">
    <source>
        <dbReference type="Pfam" id="PF02581"/>
    </source>
</evidence>
<evidence type="ECO:0000256" key="6">
    <source>
        <dbReference type="ARBA" id="ARBA00022977"/>
    </source>
</evidence>
<comment type="similarity">
    <text evidence="10 11">Belongs to the thiamine-phosphate synthase family.</text>
</comment>
<comment type="caution">
    <text evidence="14">The sequence shown here is derived from an EMBL/GenBank/DDBJ whole genome shotgun (WGS) entry which is preliminary data.</text>
</comment>
<dbReference type="InterPro" id="IPR036206">
    <property type="entry name" value="ThiamineP_synth_sf"/>
</dbReference>
<dbReference type="GO" id="GO:0004789">
    <property type="term" value="F:thiamine-phosphate diphosphorylase activity"/>
    <property type="evidence" value="ECO:0007669"/>
    <property type="project" value="UniProtKB-UniRule"/>
</dbReference>
<sequence>MRLVLPRLYVILDAALLATTPQRECARQLVDAGVRLLQYRNKAASARSLLENAKGLAEELIPRAVTFIVNDRSDVAALAGASGVHVGQEDLSVEEARAVVGRDRLVGISTHNRAQFEQAAATSADYIAVGPVFSTSTKANADPVVGTELIREVRPLTDKPIVAIGGITLERAADLVRAGAQSVAVTSDILRAPDPAERARQFIKILQEANHAAGA</sequence>
<comment type="catalytic activity">
    <reaction evidence="9 10 11">
        <text>2-[(2R,5Z)-2-carboxy-4-methylthiazol-5(2H)-ylidene]ethyl phosphate + 4-amino-2-methyl-5-(diphosphooxymethyl)pyrimidine + 2 H(+) = thiamine phosphate + CO2 + diphosphate</text>
        <dbReference type="Rhea" id="RHEA:47844"/>
        <dbReference type="ChEBI" id="CHEBI:15378"/>
        <dbReference type="ChEBI" id="CHEBI:16526"/>
        <dbReference type="ChEBI" id="CHEBI:33019"/>
        <dbReference type="ChEBI" id="CHEBI:37575"/>
        <dbReference type="ChEBI" id="CHEBI:57841"/>
        <dbReference type="ChEBI" id="CHEBI:62899"/>
        <dbReference type="EC" id="2.5.1.3"/>
    </reaction>
</comment>
<feature type="binding site" evidence="10">
    <location>
        <position position="71"/>
    </location>
    <ligand>
        <name>Mg(2+)</name>
        <dbReference type="ChEBI" id="CHEBI:18420"/>
    </ligand>
</feature>
<comment type="cofactor">
    <cofactor evidence="10">
        <name>Mg(2+)</name>
        <dbReference type="ChEBI" id="CHEBI:18420"/>
    </cofactor>
    <text evidence="10">Binds 1 Mg(2+) ion per subunit.</text>
</comment>
<dbReference type="Gene3D" id="3.20.20.70">
    <property type="entry name" value="Aldolase class I"/>
    <property type="match status" value="1"/>
</dbReference>
<dbReference type="GO" id="GO:0005737">
    <property type="term" value="C:cytoplasm"/>
    <property type="evidence" value="ECO:0007669"/>
    <property type="project" value="TreeGrafter"/>
</dbReference>
<dbReference type="SUPFAM" id="SSF51391">
    <property type="entry name" value="Thiamin phosphate synthase"/>
    <property type="match status" value="1"/>
</dbReference>
<dbReference type="InterPro" id="IPR034291">
    <property type="entry name" value="TMP_synthase"/>
</dbReference>
<dbReference type="UniPathway" id="UPA00060">
    <property type="reaction ID" value="UER00141"/>
</dbReference>
<evidence type="ECO:0000256" key="7">
    <source>
        <dbReference type="ARBA" id="ARBA00047334"/>
    </source>
</evidence>
<keyword evidence="3 10" id="KW-0808">Transferase</keyword>
<dbReference type="GO" id="GO:0009229">
    <property type="term" value="P:thiamine diphosphate biosynthetic process"/>
    <property type="evidence" value="ECO:0007669"/>
    <property type="project" value="UniProtKB-UniRule"/>
</dbReference>
<dbReference type="FunFam" id="3.20.20.70:FF:000096">
    <property type="entry name" value="Thiamine-phosphate synthase"/>
    <property type="match status" value="1"/>
</dbReference>
<keyword evidence="5 10" id="KW-0460">Magnesium</keyword>
<comment type="function">
    <text evidence="1 10">Condenses 4-methyl-5-(beta-hydroxyethyl)thiazole monophosphate (THZ-P) and 2-methyl-4-amino-5-hydroxymethyl pyrimidine pyrophosphate (HMP-PP) to form thiamine monophosphate (TMP).</text>
</comment>
<dbReference type="HAMAP" id="MF_00097">
    <property type="entry name" value="TMP_synthase"/>
    <property type="match status" value="1"/>
</dbReference>
<accession>A0A7V8NW71</accession>
<evidence type="ECO:0000256" key="3">
    <source>
        <dbReference type="ARBA" id="ARBA00022679"/>
    </source>
</evidence>
<evidence type="ECO:0000256" key="11">
    <source>
        <dbReference type="RuleBase" id="RU003826"/>
    </source>
</evidence>
<dbReference type="GO" id="GO:0009228">
    <property type="term" value="P:thiamine biosynthetic process"/>
    <property type="evidence" value="ECO:0007669"/>
    <property type="project" value="UniProtKB-KW"/>
</dbReference>
<dbReference type="Proteomes" id="UP000567293">
    <property type="component" value="Unassembled WGS sequence"/>
</dbReference>
<protein>
    <recommendedName>
        <fullName evidence="10">Thiamine-phosphate synthase</fullName>
        <shortName evidence="10">TP synthase</shortName>
        <shortName evidence="10">TPS</shortName>
        <ecNumber evidence="10">2.5.1.3</ecNumber>
    </recommendedName>
    <alternativeName>
        <fullName evidence="10">Thiamine-phosphate pyrophosphorylase</fullName>
        <shortName evidence="10">TMP pyrophosphorylase</shortName>
        <shortName evidence="10">TMP-PPase</shortName>
    </alternativeName>
</protein>
<keyword evidence="4 10" id="KW-0479">Metal-binding</keyword>
<dbReference type="AlphaFoldDB" id="A0A7V8NW71"/>
<feature type="binding site" evidence="10">
    <location>
        <begin position="38"/>
        <end position="42"/>
    </location>
    <ligand>
        <name>4-amino-2-methyl-5-(diphosphooxymethyl)pyrimidine</name>
        <dbReference type="ChEBI" id="CHEBI:57841"/>
    </ligand>
</feature>
<organism evidence="14 15">
    <name type="scientific">Candidatus Acidiferrum panamense</name>
    <dbReference type="NCBI Taxonomy" id="2741543"/>
    <lineage>
        <taxon>Bacteria</taxon>
        <taxon>Pseudomonadati</taxon>
        <taxon>Acidobacteriota</taxon>
        <taxon>Terriglobia</taxon>
        <taxon>Candidatus Acidiferrales</taxon>
        <taxon>Candidatus Acidiferrum</taxon>
    </lineage>
</organism>
<reference evidence="14" key="1">
    <citation type="submission" date="2020-06" db="EMBL/GenBank/DDBJ databases">
        <title>Legume-microbial interactions unlock mineral nutrients during tropical forest succession.</title>
        <authorList>
            <person name="Epihov D.Z."/>
        </authorList>
    </citation>
    <scope>NUCLEOTIDE SEQUENCE [LARGE SCALE GENOMIC DNA]</scope>
    <source>
        <strain evidence="14">Pan2503</strain>
    </source>
</reference>
<evidence type="ECO:0000256" key="12">
    <source>
        <dbReference type="RuleBase" id="RU004253"/>
    </source>
</evidence>
<feature type="binding site" evidence="10">
    <location>
        <position position="166"/>
    </location>
    <ligand>
        <name>2-[(2R,5Z)-2-carboxy-4-methylthiazol-5(2H)-ylidene]ethyl phosphate</name>
        <dbReference type="ChEBI" id="CHEBI:62899"/>
    </ligand>
</feature>
<evidence type="ECO:0000256" key="8">
    <source>
        <dbReference type="ARBA" id="ARBA00047851"/>
    </source>
</evidence>
<feature type="binding site" evidence="10">
    <location>
        <position position="70"/>
    </location>
    <ligand>
        <name>4-amino-2-methyl-5-(diphosphooxymethyl)pyrimidine</name>
        <dbReference type="ChEBI" id="CHEBI:57841"/>
    </ligand>
</feature>
<dbReference type="EMBL" id="JACDQQ010002597">
    <property type="protein sequence ID" value="MBA0088625.1"/>
    <property type="molecule type" value="Genomic_DNA"/>
</dbReference>
<evidence type="ECO:0000313" key="15">
    <source>
        <dbReference type="Proteomes" id="UP000567293"/>
    </source>
</evidence>
<dbReference type="CDD" id="cd00564">
    <property type="entry name" value="TMP_TenI"/>
    <property type="match status" value="1"/>
</dbReference>
<evidence type="ECO:0000256" key="2">
    <source>
        <dbReference type="ARBA" id="ARBA00005165"/>
    </source>
</evidence>
<evidence type="ECO:0000256" key="10">
    <source>
        <dbReference type="HAMAP-Rule" id="MF_00097"/>
    </source>
</evidence>
<dbReference type="InterPro" id="IPR013785">
    <property type="entry name" value="Aldolase_TIM"/>
</dbReference>
<comment type="catalytic activity">
    <reaction evidence="7 10 11">
        <text>4-methyl-5-(2-phosphooxyethyl)-thiazole + 4-amino-2-methyl-5-(diphosphooxymethyl)pyrimidine + H(+) = thiamine phosphate + diphosphate</text>
        <dbReference type="Rhea" id="RHEA:22328"/>
        <dbReference type="ChEBI" id="CHEBI:15378"/>
        <dbReference type="ChEBI" id="CHEBI:33019"/>
        <dbReference type="ChEBI" id="CHEBI:37575"/>
        <dbReference type="ChEBI" id="CHEBI:57841"/>
        <dbReference type="ChEBI" id="CHEBI:58296"/>
        <dbReference type="EC" id="2.5.1.3"/>
    </reaction>
</comment>
<evidence type="ECO:0000256" key="4">
    <source>
        <dbReference type="ARBA" id="ARBA00022723"/>
    </source>
</evidence>
<dbReference type="GO" id="GO:0000287">
    <property type="term" value="F:magnesium ion binding"/>
    <property type="evidence" value="ECO:0007669"/>
    <property type="project" value="UniProtKB-UniRule"/>
</dbReference>
<dbReference type="NCBIfam" id="TIGR00693">
    <property type="entry name" value="thiE"/>
    <property type="match status" value="1"/>
</dbReference>
<dbReference type="PANTHER" id="PTHR20857">
    <property type="entry name" value="THIAMINE-PHOSPHATE PYROPHOSPHORYLASE"/>
    <property type="match status" value="1"/>
</dbReference>
<feature type="binding site" evidence="10">
    <location>
        <begin position="135"/>
        <end position="137"/>
    </location>
    <ligand>
        <name>2-[(2R,5Z)-2-carboxy-4-methylthiazol-5(2H)-ylidene]ethyl phosphate</name>
        <dbReference type="ChEBI" id="CHEBI:62899"/>
    </ligand>
</feature>
<dbReference type="EC" id="2.5.1.3" evidence="10"/>
<evidence type="ECO:0000256" key="9">
    <source>
        <dbReference type="ARBA" id="ARBA00047883"/>
    </source>
</evidence>
<evidence type="ECO:0000256" key="5">
    <source>
        <dbReference type="ARBA" id="ARBA00022842"/>
    </source>
</evidence>